<dbReference type="EMBL" id="JAXCGZ010022108">
    <property type="protein sequence ID" value="KAK7037448.1"/>
    <property type="molecule type" value="Genomic_DNA"/>
</dbReference>
<feature type="compositionally biased region" description="Basic and acidic residues" evidence="1">
    <location>
        <begin position="51"/>
        <end position="69"/>
    </location>
</feature>
<evidence type="ECO:0000256" key="1">
    <source>
        <dbReference type="SAM" id="MobiDB-lite"/>
    </source>
</evidence>
<gene>
    <name evidence="2" type="ORF">SK128_018901</name>
</gene>
<organism evidence="2 3">
    <name type="scientific">Halocaridina rubra</name>
    <name type="common">Hawaiian red shrimp</name>
    <dbReference type="NCBI Taxonomy" id="373956"/>
    <lineage>
        <taxon>Eukaryota</taxon>
        <taxon>Metazoa</taxon>
        <taxon>Ecdysozoa</taxon>
        <taxon>Arthropoda</taxon>
        <taxon>Crustacea</taxon>
        <taxon>Multicrustacea</taxon>
        <taxon>Malacostraca</taxon>
        <taxon>Eumalacostraca</taxon>
        <taxon>Eucarida</taxon>
        <taxon>Decapoda</taxon>
        <taxon>Pleocyemata</taxon>
        <taxon>Caridea</taxon>
        <taxon>Atyoidea</taxon>
        <taxon>Atyidae</taxon>
        <taxon>Halocaridina</taxon>
    </lineage>
</organism>
<accession>A0AAN8ZPY6</accession>
<keyword evidence="3" id="KW-1185">Reference proteome</keyword>
<dbReference type="Proteomes" id="UP001381693">
    <property type="component" value="Unassembled WGS sequence"/>
</dbReference>
<proteinExistence type="predicted"/>
<sequence length="175" mass="19505">MPVIASKPSKLSLLQTDEQLADVLYALYFVSFSNTSMLESSSTEAVAEGGGGRRRDGRKLSGDSSVDGKRPYTIQELQKTLKEVFDVDDATIEMMYQDVRRRELLKRALHLASLLAARWRVYDLLVNSPSVILLASELAVCKKAASKVERVQLLLATRWLISFFASKLAKCNQSC</sequence>
<evidence type="ECO:0000313" key="2">
    <source>
        <dbReference type="EMBL" id="KAK7037448.1"/>
    </source>
</evidence>
<protein>
    <submittedName>
        <fullName evidence="2">Uncharacterized protein</fullName>
    </submittedName>
</protein>
<reference evidence="2 3" key="1">
    <citation type="submission" date="2023-11" db="EMBL/GenBank/DDBJ databases">
        <title>Halocaridina rubra genome assembly.</title>
        <authorList>
            <person name="Smith C."/>
        </authorList>
    </citation>
    <scope>NUCLEOTIDE SEQUENCE [LARGE SCALE GENOMIC DNA]</scope>
    <source>
        <strain evidence="2">EP-1</strain>
        <tissue evidence="2">Whole</tissue>
    </source>
</reference>
<dbReference type="AlphaFoldDB" id="A0AAN8ZPY6"/>
<comment type="caution">
    <text evidence="2">The sequence shown here is derived from an EMBL/GenBank/DDBJ whole genome shotgun (WGS) entry which is preliminary data.</text>
</comment>
<feature type="region of interest" description="Disordered" evidence="1">
    <location>
        <begin position="43"/>
        <end position="69"/>
    </location>
</feature>
<name>A0AAN8ZPY6_HALRR</name>
<evidence type="ECO:0000313" key="3">
    <source>
        <dbReference type="Proteomes" id="UP001381693"/>
    </source>
</evidence>